<dbReference type="InterPro" id="IPR036291">
    <property type="entry name" value="NAD(P)-bd_dom_sf"/>
</dbReference>
<name>A0A9P5Y0N2_9AGAR</name>
<dbReference type="Gene3D" id="3.40.50.720">
    <property type="entry name" value="NAD(P)-binding Rossmann-like Domain"/>
    <property type="match status" value="1"/>
</dbReference>
<gene>
    <name evidence="2" type="ORF">BDZ94DRAFT_949036</name>
</gene>
<keyword evidence="3" id="KW-1185">Reference proteome</keyword>
<dbReference type="OrthoDB" id="2898509at2759"/>
<dbReference type="InterPro" id="IPR002347">
    <property type="entry name" value="SDR_fam"/>
</dbReference>
<dbReference type="AlphaFoldDB" id="A0A9P5Y0N2"/>
<dbReference type="Proteomes" id="UP000807353">
    <property type="component" value="Unassembled WGS sequence"/>
</dbReference>
<dbReference type="PANTHER" id="PTHR47534">
    <property type="entry name" value="YALI0E05731P"/>
    <property type="match status" value="1"/>
</dbReference>
<accession>A0A9P5Y0N2</accession>
<dbReference type="Pfam" id="PF00106">
    <property type="entry name" value="adh_short"/>
    <property type="match status" value="1"/>
</dbReference>
<comment type="caution">
    <text evidence="2">The sequence shown here is derived from an EMBL/GenBank/DDBJ whole genome shotgun (WGS) entry which is preliminary data.</text>
</comment>
<protein>
    <submittedName>
        <fullName evidence="2">NAD-P-binding protein</fullName>
    </submittedName>
</protein>
<dbReference type="PRINTS" id="PR00081">
    <property type="entry name" value="GDHRDH"/>
</dbReference>
<sequence>MPSLTVAKSAGFNWGSNIHYEPVGVFIGGTSGVGRAMAQAFHSYTGGKCHIIIIGRNRAAAESIFALMDEPTNTSIKLKREFIHCDVYLMKNIKETSRVLLALLPHINFLILSAGYGSILNDRDETVEGMAGQLVTRYYSRWRFIHELLPLMRNASEGGLDAKVMSVLGAQRYKVISVDLDDLALKKSYWGWKAAIQSVNYNDYMMEEYAIREPTIAFTHIYPGIVNTPAISRIFDFWLFRPFSPIFQALCDYFLVNAEDCASYMWYGLLDGEKGFFRRDNLGNCLGMQGYESSARIRQIVWDHSMRETDR</sequence>
<dbReference type="InterPro" id="IPR052228">
    <property type="entry name" value="Sec_Metab_Biosynth_Oxidored"/>
</dbReference>
<proteinExistence type="predicted"/>
<reference evidence="2" key="1">
    <citation type="submission" date="2020-11" db="EMBL/GenBank/DDBJ databases">
        <authorList>
            <consortium name="DOE Joint Genome Institute"/>
            <person name="Ahrendt S."/>
            <person name="Riley R."/>
            <person name="Andreopoulos W."/>
            <person name="Labutti K."/>
            <person name="Pangilinan J."/>
            <person name="Ruiz-Duenas F.J."/>
            <person name="Barrasa J.M."/>
            <person name="Sanchez-Garcia M."/>
            <person name="Camarero S."/>
            <person name="Miyauchi S."/>
            <person name="Serrano A."/>
            <person name="Linde D."/>
            <person name="Babiker R."/>
            <person name="Drula E."/>
            <person name="Ayuso-Fernandez I."/>
            <person name="Pacheco R."/>
            <person name="Padilla G."/>
            <person name="Ferreira P."/>
            <person name="Barriuso J."/>
            <person name="Kellner H."/>
            <person name="Castanera R."/>
            <person name="Alfaro M."/>
            <person name="Ramirez L."/>
            <person name="Pisabarro A.G."/>
            <person name="Kuo A."/>
            <person name="Tritt A."/>
            <person name="Lipzen A."/>
            <person name="He G."/>
            <person name="Yan M."/>
            <person name="Ng V."/>
            <person name="Cullen D."/>
            <person name="Martin F."/>
            <person name="Rosso M.-N."/>
            <person name="Henrissat B."/>
            <person name="Hibbett D."/>
            <person name="Martinez A.T."/>
            <person name="Grigoriev I.V."/>
        </authorList>
    </citation>
    <scope>NUCLEOTIDE SEQUENCE</scope>
    <source>
        <strain evidence="2">CBS 247.69</strain>
    </source>
</reference>
<dbReference type="GO" id="GO:0016491">
    <property type="term" value="F:oxidoreductase activity"/>
    <property type="evidence" value="ECO:0007669"/>
    <property type="project" value="UniProtKB-KW"/>
</dbReference>
<dbReference type="EMBL" id="MU150304">
    <property type="protein sequence ID" value="KAF9460154.1"/>
    <property type="molecule type" value="Genomic_DNA"/>
</dbReference>
<dbReference type="PANTHER" id="PTHR47534:SF3">
    <property type="entry name" value="ALCOHOL DEHYDROGENASE-LIKE C-TERMINAL DOMAIN-CONTAINING PROTEIN"/>
    <property type="match status" value="1"/>
</dbReference>
<keyword evidence="1" id="KW-0560">Oxidoreductase</keyword>
<evidence type="ECO:0000313" key="3">
    <source>
        <dbReference type="Proteomes" id="UP000807353"/>
    </source>
</evidence>
<organism evidence="2 3">
    <name type="scientific">Collybia nuda</name>
    <dbReference type="NCBI Taxonomy" id="64659"/>
    <lineage>
        <taxon>Eukaryota</taxon>
        <taxon>Fungi</taxon>
        <taxon>Dikarya</taxon>
        <taxon>Basidiomycota</taxon>
        <taxon>Agaricomycotina</taxon>
        <taxon>Agaricomycetes</taxon>
        <taxon>Agaricomycetidae</taxon>
        <taxon>Agaricales</taxon>
        <taxon>Tricholomatineae</taxon>
        <taxon>Clitocybaceae</taxon>
        <taxon>Collybia</taxon>
    </lineage>
</organism>
<evidence type="ECO:0000313" key="2">
    <source>
        <dbReference type="EMBL" id="KAF9460154.1"/>
    </source>
</evidence>
<dbReference type="SUPFAM" id="SSF51735">
    <property type="entry name" value="NAD(P)-binding Rossmann-fold domains"/>
    <property type="match status" value="1"/>
</dbReference>
<evidence type="ECO:0000256" key="1">
    <source>
        <dbReference type="ARBA" id="ARBA00023002"/>
    </source>
</evidence>